<feature type="transmembrane region" description="Helical" evidence="14">
    <location>
        <begin position="121"/>
        <end position="149"/>
    </location>
</feature>
<dbReference type="AlphaFoldDB" id="A0A8J7W1V4"/>
<evidence type="ECO:0000256" key="6">
    <source>
        <dbReference type="ARBA" id="ARBA00022847"/>
    </source>
</evidence>
<feature type="transmembrane region" description="Helical" evidence="14">
    <location>
        <begin position="187"/>
        <end position="208"/>
    </location>
</feature>
<keyword evidence="8" id="KW-0915">Sodium</keyword>
<keyword evidence="6" id="KW-0769">Symport</keyword>
<dbReference type="InterPro" id="IPR050277">
    <property type="entry name" value="Sodium:Solute_Symporter"/>
</dbReference>
<gene>
    <name evidence="15" type="ORF">KCX82_15805</name>
</gene>
<comment type="subcellular location">
    <subcellularLocation>
        <location evidence="1">Cell membrane</location>
        <topology evidence="1">Multi-pass membrane protein</topology>
    </subcellularLocation>
</comment>
<accession>A0A8J7W1V4</accession>
<dbReference type="GO" id="GO:0015293">
    <property type="term" value="F:symporter activity"/>
    <property type="evidence" value="ECO:0007669"/>
    <property type="project" value="UniProtKB-KW"/>
</dbReference>
<evidence type="ECO:0000256" key="11">
    <source>
        <dbReference type="ARBA" id="ARBA00023201"/>
    </source>
</evidence>
<evidence type="ECO:0000256" key="7">
    <source>
        <dbReference type="ARBA" id="ARBA00022989"/>
    </source>
</evidence>
<name>A0A8J7W1V4_9FIRM</name>
<comment type="caution">
    <text evidence="15">The sequence shown here is derived from an EMBL/GenBank/DDBJ whole genome shotgun (WGS) entry which is preliminary data.</text>
</comment>
<protein>
    <submittedName>
        <fullName evidence="15">Sodium:solute symporter family protein</fullName>
    </submittedName>
</protein>
<feature type="transmembrane region" description="Helical" evidence="14">
    <location>
        <begin position="422"/>
        <end position="441"/>
    </location>
</feature>
<keyword evidence="10 14" id="KW-0472">Membrane</keyword>
<evidence type="ECO:0000256" key="3">
    <source>
        <dbReference type="ARBA" id="ARBA00022448"/>
    </source>
</evidence>
<evidence type="ECO:0000256" key="2">
    <source>
        <dbReference type="ARBA" id="ARBA00006434"/>
    </source>
</evidence>
<dbReference type="CDD" id="cd10322">
    <property type="entry name" value="SLC5sbd"/>
    <property type="match status" value="1"/>
</dbReference>
<comment type="catalytic activity">
    <reaction evidence="12">
        <text>L-proline(in) + Na(+)(in) = L-proline(out) + Na(+)(out)</text>
        <dbReference type="Rhea" id="RHEA:28967"/>
        <dbReference type="ChEBI" id="CHEBI:29101"/>
        <dbReference type="ChEBI" id="CHEBI:60039"/>
    </reaction>
</comment>
<feature type="transmembrane region" description="Helical" evidence="14">
    <location>
        <begin position="82"/>
        <end position="100"/>
    </location>
</feature>
<proteinExistence type="inferred from homology"/>
<feature type="transmembrane region" description="Helical" evidence="14">
    <location>
        <begin position="394"/>
        <end position="415"/>
    </location>
</feature>
<reference evidence="15" key="1">
    <citation type="submission" date="2021-04" db="EMBL/GenBank/DDBJ databases">
        <title>Sinoanaerobacter chloroacetimidivorans sp. nov., an obligate anaerobic bacterium isolated from anaerobic sludge.</title>
        <authorList>
            <person name="Bao Y."/>
        </authorList>
    </citation>
    <scope>NUCLEOTIDE SEQUENCE</scope>
    <source>
        <strain evidence="15">BAD-6</strain>
    </source>
</reference>
<evidence type="ECO:0000256" key="10">
    <source>
        <dbReference type="ARBA" id="ARBA00023136"/>
    </source>
</evidence>
<keyword evidence="11" id="KW-0739">Sodium transport</keyword>
<evidence type="ECO:0000256" key="12">
    <source>
        <dbReference type="ARBA" id="ARBA00033708"/>
    </source>
</evidence>
<feature type="transmembrane region" description="Helical" evidence="14">
    <location>
        <begin position="155"/>
        <end position="175"/>
    </location>
</feature>
<sequence>MVTNAIVLMIVSVFAFVPLLLAEVARNKSLPTTLDFILQGRKLGLFSMYATVFSTWMSAFAFIGAITYFYEEGPIYMTTVGWDALFAVLFILVGKRLWFYGKTHNYMTPRDFFNDIYGSEALNLIVTIITIAGTMIYLQVQILAGFLILSVSTEGIISLHVSGIIFFAILVIYIWAGGLRAVALTDIFYGALIVVAIISSGIFLIYTAGGVKHTFDLLIESDPANVSIVGVDAGKRIGMWLALFILVPVGAFMGPQIWIRNYASASEKNFDVLPLLLYLSSIICIGTLFAGSAGTVLAGEVENPDSILVKLIREYAHPFFYTFIIVGIYAAIFSTANSQVHALSAVYTIDVHKRYINKNLSDRGLLLVAKWTVLLISVIAYILILLIPQNIFDLGIVALGGTAQLFIPVVGALFWKKSSSRGAVVGILAGEAIFFLSVALVEWDTSLSAIAGLLCNLLVFIAVGRCDTNYLVAAKIESYKNEYHSKCN</sequence>
<evidence type="ECO:0000256" key="14">
    <source>
        <dbReference type="SAM" id="Phobius"/>
    </source>
</evidence>
<reference evidence="15" key="2">
    <citation type="submission" date="2021-04" db="EMBL/GenBank/DDBJ databases">
        <authorList>
            <person name="Liu J."/>
        </authorList>
    </citation>
    <scope>NUCLEOTIDE SEQUENCE</scope>
    <source>
        <strain evidence="15">BAD-6</strain>
    </source>
</reference>
<dbReference type="InterPro" id="IPR038377">
    <property type="entry name" value="Na/Glc_symporter_sf"/>
</dbReference>
<evidence type="ECO:0000256" key="9">
    <source>
        <dbReference type="ARBA" id="ARBA00023065"/>
    </source>
</evidence>
<keyword evidence="3" id="KW-0813">Transport</keyword>
<dbReference type="Proteomes" id="UP000675664">
    <property type="component" value="Unassembled WGS sequence"/>
</dbReference>
<dbReference type="RefSeq" id="WP_227019484.1">
    <property type="nucleotide sequence ID" value="NZ_JAGSND010000012.1"/>
</dbReference>
<dbReference type="Gene3D" id="1.20.1730.10">
    <property type="entry name" value="Sodium/glucose cotransporter"/>
    <property type="match status" value="1"/>
</dbReference>
<feature type="transmembrane region" description="Helical" evidence="14">
    <location>
        <begin position="275"/>
        <end position="299"/>
    </location>
</feature>
<dbReference type="PANTHER" id="PTHR48086">
    <property type="entry name" value="SODIUM/PROLINE SYMPORTER-RELATED"/>
    <property type="match status" value="1"/>
</dbReference>
<feature type="transmembrane region" description="Helical" evidence="14">
    <location>
        <begin position="46"/>
        <end position="70"/>
    </location>
</feature>
<evidence type="ECO:0000256" key="13">
    <source>
        <dbReference type="RuleBase" id="RU362091"/>
    </source>
</evidence>
<evidence type="ECO:0000313" key="16">
    <source>
        <dbReference type="Proteomes" id="UP000675664"/>
    </source>
</evidence>
<evidence type="ECO:0000256" key="4">
    <source>
        <dbReference type="ARBA" id="ARBA00022475"/>
    </source>
</evidence>
<dbReference type="EMBL" id="JAGSND010000012">
    <property type="protein sequence ID" value="MBR0599352.1"/>
    <property type="molecule type" value="Genomic_DNA"/>
</dbReference>
<evidence type="ECO:0000256" key="8">
    <source>
        <dbReference type="ARBA" id="ARBA00023053"/>
    </source>
</evidence>
<dbReference type="Pfam" id="PF00474">
    <property type="entry name" value="SSF"/>
    <property type="match status" value="1"/>
</dbReference>
<evidence type="ECO:0000313" key="15">
    <source>
        <dbReference type="EMBL" id="MBR0599352.1"/>
    </source>
</evidence>
<feature type="transmembrane region" description="Helical" evidence="14">
    <location>
        <begin position="319"/>
        <end position="343"/>
    </location>
</feature>
<keyword evidence="16" id="KW-1185">Reference proteome</keyword>
<dbReference type="GO" id="GO:0006814">
    <property type="term" value="P:sodium ion transport"/>
    <property type="evidence" value="ECO:0007669"/>
    <property type="project" value="UniProtKB-KW"/>
</dbReference>
<evidence type="ECO:0000256" key="5">
    <source>
        <dbReference type="ARBA" id="ARBA00022692"/>
    </source>
</evidence>
<dbReference type="PANTHER" id="PTHR48086:SF3">
    <property type="entry name" value="SODIUM_PROLINE SYMPORTER"/>
    <property type="match status" value="1"/>
</dbReference>
<organism evidence="15 16">
    <name type="scientific">Sinanaerobacter chloroacetimidivorans</name>
    <dbReference type="NCBI Taxonomy" id="2818044"/>
    <lineage>
        <taxon>Bacteria</taxon>
        <taxon>Bacillati</taxon>
        <taxon>Bacillota</taxon>
        <taxon>Clostridia</taxon>
        <taxon>Peptostreptococcales</taxon>
        <taxon>Anaerovoracaceae</taxon>
        <taxon>Sinanaerobacter</taxon>
    </lineage>
</organism>
<keyword evidence="4" id="KW-1003">Cell membrane</keyword>
<keyword evidence="9" id="KW-0406">Ion transport</keyword>
<keyword evidence="7 14" id="KW-1133">Transmembrane helix</keyword>
<evidence type="ECO:0000256" key="1">
    <source>
        <dbReference type="ARBA" id="ARBA00004651"/>
    </source>
</evidence>
<keyword evidence="5 14" id="KW-0812">Transmembrane</keyword>
<dbReference type="PROSITE" id="PS50283">
    <property type="entry name" value="NA_SOLUT_SYMP_3"/>
    <property type="match status" value="1"/>
</dbReference>
<feature type="transmembrane region" description="Helical" evidence="14">
    <location>
        <begin position="6"/>
        <end position="25"/>
    </location>
</feature>
<dbReference type="InterPro" id="IPR001734">
    <property type="entry name" value="Na/solute_symporter"/>
</dbReference>
<feature type="transmembrane region" description="Helical" evidence="14">
    <location>
        <begin position="237"/>
        <end position="254"/>
    </location>
</feature>
<comment type="similarity">
    <text evidence="2 13">Belongs to the sodium:solute symporter (SSF) (TC 2.A.21) family.</text>
</comment>
<feature type="transmembrane region" description="Helical" evidence="14">
    <location>
        <begin position="364"/>
        <end position="388"/>
    </location>
</feature>
<feature type="transmembrane region" description="Helical" evidence="14">
    <location>
        <begin position="447"/>
        <end position="466"/>
    </location>
</feature>
<dbReference type="GO" id="GO:0005886">
    <property type="term" value="C:plasma membrane"/>
    <property type="evidence" value="ECO:0007669"/>
    <property type="project" value="UniProtKB-SubCell"/>
</dbReference>